<dbReference type="AlphaFoldDB" id="A0A9D4IFT3"/>
<evidence type="ECO:0000313" key="1">
    <source>
        <dbReference type="EMBL" id="KAH3770857.1"/>
    </source>
</evidence>
<organism evidence="1 2">
    <name type="scientific">Dreissena polymorpha</name>
    <name type="common">Zebra mussel</name>
    <name type="synonym">Mytilus polymorpha</name>
    <dbReference type="NCBI Taxonomy" id="45954"/>
    <lineage>
        <taxon>Eukaryota</taxon>
        <taxon>Metazoa</taxon>
        <taxon>Spiralia</taxon>
        <taxon>Lophotrochozoa</taxon>
        <taxon>Mollusca</taxon>
        <taxon>Bivalvia</taxon>
        <taxon>Autobranchia</taxon>
        <taxon>Heteroconchia</taxon>
        <taxon>Euheterodonta</taxon>
        <taxon>Imparidentia</taxon>
        <taxon>Neoheterodontei</taxon>
        <taxon>Myida</taxon>
        <taxon>Dreissenoidea</taxon>
        <taxon>Dreissenidae</taxon>
        <taxon>Dreissena</taxon>
    </lineage>
</organism>
<dbReference type="EMBL" id="JAIWYP010000009">
    <property type="protein sequence ID" value="KAH3770857.1"/>
    <property type="molecule type" value="Genomic_DNA"/>
</dbReference>
<dbReference type="Proteomes" id="UP000828390">
    <property type="component" value="Unassembled WGS sequence"/>
</dbReference>
<dbReference type="PANTHER" id="PTHR35083:SF1">
    <property type="entry name" value="RGD1565685 PROTEIN"/>
    <property type="match status" value="1"/>
</dbReference>
<gene>
    <name evidence="1" type="ORF">DPMN_172154</name>
</gene>
<proteinExistence type="predicted"/>
<dbReference type="PANTHER" id="PTHR35083">
    <property type="entry name" value="RGD1565685 PROTEIN"/>
    <property type="match status" value="1"/>
</dbReference>
<name>A0A9D4IFT3_DREPO</name>
<accession>A0A9D4IFT3</accession>
<sequence length="167" mass="19424">MDERLRKKEEQNWLKCWIANDTTRKVLAQLADLGFKAFYNHIRQDIHAKHGILETTTCISCTDLSKQCLLCSEIGNQIWYHHRFKQAPVKGPSWRNTNITKWCTDSWELAKCYMPPTGYKDKASAGETDFNGIIGAIYNCTWMQKYFTDDLSQQNTNICTKVILTYV</sequence>
<dbReference type="Pfam" id="PF15112">
    <property type="entry name" value="DUF4559"/>
    <property type="match status" value="1"/>
</dbReference>
<keyword evidence="2" id="KW-1185">Reference proteome</keyword>
<evidence type="ECO:0000313" key="2">
    <source>
        <dbReference type="Proteomes" id="UP000828390"/>
    </source>
</evidence>
<reference evidence="1" key="2">
    <citation type="submission" date="2020-11" db="EMBL/GenBank/DDBJ databases">
        <authorList>
            <person name="McCartney M.A."/>
            <person name="Auch B."/>
            <person name="Kono T."/>
            <person name="Mallez S."/>
            <person name="Becker A."/>
            <person name="Gohl D.M."/>
            <person name="Silverstein K.A.T."/>
            <person name="Koren S."/>
            <person name="Bechman K.B."/>
            <person name="Herman A."/>
            <person name="Abrahante J.E."/>
            <person name="Garbe J."/>
        </authorList>
    </citation>
    <scope>NUCLEOTIDE SEQUENCE</scope>
    <source>
        <strain evidence="1">Duluth1</strain>
        <tissue evidence="1">Whole animal</tissue>
    </source>
</reference>
<comment type="caution">
    <text evidence="1">The sequence shown here is derived from an EMBL/GenBank/DDBJ whole genome shotgun (WGS) entry which is preliminary data.</text>
</comment>
<protein>
    <submittedName>
        <fullName evidence="1">Uncharacterized protein</fullName>
    </submittedName>
</protein>
<dbReference type="InterPro" id="IPR027897">
    <property type="entry name" value="DUF4559"/>
</dbReference>
<reference evidence="1" key="1">
    <citation type="journal article" date="2019" name="bioRxiv">
        <title>The Genome of the Zebra Mussel, Dreissena polymorpha: A Resource for Invasive Species Research.</title>
        <authorList>
            <person name="McCartney M.A."/>
            <person name="Auch B."/>
            <person name="Kono T."/>
            <person name="Mallez S."/>
            <person name="Zhang Y."/>
            <person name="Obille A."/>
            <person name="Becker A."/>
            <person name="Abrahante J.E."/>
            <person name="Garbe J."/>
            <person name="Badalamenti J.P."/>
            <person name="Herman A."/>
            <person name="Mangelson H."/>
            <person name="Liachko I."/>
            <person name="Sullivan S."/>
            <person name="Sone E.D."/>
            <person name="Koren S."/>
            <person name="Silverstein K.A.T."/>
            <person name="Beckman K.B."/>
            <person name="Gohl D.M."/>
        </authorList>
    </citation>
    <scope>NUCLEOTIDE SEQUENCE</scope>
    <source>
        <strain evidence="1">Duluth1</strain>
        <tissue evidence="1">Whole animal</tissue>
    </source>
</reference>